<reference evidence="6" key="1">
    <citation type="journal article" date="2019" name="Int. J. Syst. Evol. Microbiol.">
        <title>The Global Catalogue of Microorganisms (GCM) 10K type strain sequencing project: providing services to taxonomists for standard genome sequencing and annotation.</title>
        <authorList>
            <consortium name="The Broad Institute Genomics Platform"/>
            <consortium name="The Broad Institute Genome Sequencing Center for Infectious Disease"/>
            <person name="Wu L."/>
            <person name="Ma J."/>
        </authorList>
    </citation>
    <scope>NUCLEOTIDE SEQUENCE [LARGE SCALE GENOMIC DNA]</scope>
    <source>
        <strain evidence="6">CGMCC 4.1434</strain>
    </source>
</reference>
<comment type="similarity">
    <text evidence="2">Belongs to the bacterial solute-binding protein SsuA/TauA family.</text>
</comment>
<dbReference type="EMBL" id="JBHSNO010000005">
    <property type="protein sequence ID" value="MFC5589009.1"/>
    <property type="molecule type" value="Genomic_DNA"/>
</dbReference>
<dbReference type="RefSeq" id="WP_381432940.1">
    <property type="nucleotide sequence ID" value="NZ_JBHSNO010000005.1"/>
</dbReference>
<feature type="domain" description="Solute-binding protein family 3/N-terminal" evidence="4">
    <location>
        <begin position="45"/>
        <end position="276"/>
    </location>
</feature>
<evidence type="ECO:0000313" key="5">
    <source>
        <dbReference type="EMBL" id="MFC5589009.1"/>
    </source>
</evidence>
<evidence type="ECO:0000256" key="1">
    <source>
        <dbReference type="ARBA" id="ARBA00004418"/>
    </source>
</evidence>
<dbReference type="Gene3D" id="3.40.190.10">
    <property type="entry name" value="Periplasmic binding protein-like II"/>
    <property type="match status" value="2"/>
</dbReference>
<dbReference type="PANTHER" id="PTHR30024:SF47">
    <property type="entry name" value="TAURINE-BINDING PERIPLASMIC PROTEIN"/>
    <property type="match status" value="1"/>
</dbReference>
<dbReference type="InterPro" id="IPR001638">
    <property type="entry name" value="Solute-binding_3/MltF_N"/>
</dbReference>
<protein>
    <submittedName>
        <fullName evidence="5">ABC transporter substrate-binding protein</fullName>
    </submittedName>
</protein>
<dbReference type="Pfam" id="PF13379">
    <property type="entry name" value="NMT1_2"/>
    <property type="match status" value="1"/>
</dbReference>
<dbReference type="SMART" id="SM00062">
    <property type="entry name" value="PBPb"/>
    <property type="match status" value="1"/>
</dbReference>
<dbReference type="PROSITE" id="PS51257">
    <property type="entry name" value="PROKAR_LIPOPROTEIN"/>
    <property type="match status" value="1"/>
</dbReference>
<sequence>MKKRIVIAFLTVLLLAIGLVGCGKDRSEKAANSDGNKDKDAKKEAVEIGMLKLTSSAPLFIALEKGFFEEEGIDAKAKWFEAAQPIAVATAGGDVAVGATGITASLYNMVASGEKLVIVADKGREQEGYSSTAILVPSDSTVTSIEELKGKKIGITQTGSTYHYMAGRLLEENGLTTNDVELVPLNSIPGLMDTLESKQVDAVLLNEPNVSRVVEEGYGKIIAQVGDEIDYQTSGIFFSKAFADNTDAATRFLKAYAKATQYYYDAVLTKENGEIVPGENYDEVIGIIAEYTDQEPELIKKGLPYIDRDGKLLESDIQTQIDWYAKEKLVDQSIDASEIVNTELLENALTELGK</sequence>
<keyword evidence="6" id="KW-1185">Reference proteome</keyword>
<evidence type="ECO:0000259" key="4">
    <source>
        <dbReference type="SMART" id="SM00062"/>
    </source>
</evidence>
<proteinExistence type="inferred from homology"/>
<evidence type="ECO:0000256" key="3">
    <source>
        <dbReference type="ARBA" id="ARBA00022729"/>
    </source>
</evidence>
<evidence type="ECO:0000256" key="2">
    <source>
        <dbReference type="ARBA" id="ARBA00010742"/>
    </source>
</evidence>
<comment type="caution">
    <text evidence="5">The sequence shown here is derived from an EMBL/GenBank/DDBJ whole genome shotgun (WGS) entry which is preliminary data.</text>
</comment>
<dbReference type="SUPFAM" id="SSF53850">
    <property type="entry name" value="Periplasmic binding protein-like II"/>
    <property type="match status" value="1"/>
</dbReference>
<organism evidence="5 6">
    <name type="scientific">Sporosarcina soli</name>
    <dbReference type="NCBI Taxonomy" id="334736"/>
    <lineage>
        <taxon>Bacteria</taxon>
        <taxon>Bacillati</taxon>
        <taxon>Bacillota</taxon>
        <taxon>Bacilli</taxon>
        <taxon>Bacillales</taxon>
        <taxon>Caryophanaceae</taxon>
        <taxon>Sporosarcina</taxon>
    </lineage>
</organism>
<comment type="subcellular location">
    <subcellularLocation>
        <location evidence="1">Periplasm</location>
    </subcellularLocation>
</comment>
<dbReference type="Proteomes" id="UP001596109">
    <property type="component" value="Unassembled WGS sequence"/>
</dbReference>
<accession>A0ABW0THU4</accession>
<gene>
    <name evidence="5" type="ORF">ACFPRA_08930</name>
</gene>
<keyword evidence="3" id="KW-0732">Signal</keyword>
<name>A0ABW0THU4_9BACL</name>
<evidence type="ECO:0000313" key="6">
    <source>
        <dbReference type="Proteomes" id="UP001596109"/>
    </source>
</evidence>
<dbReference type="PANTHER" id="PTHR30024">
    <property type="entry name" value="ALIPHATIC SULFONATES-BINDING PROTEIN-RELATED"/>
    <property type="match status" value="1"/>
</dbReference>